<dbReference type="Pfam" id="PF20642">
    <property type="entry name" value="TAF1C_HB"/>
    <property type="match status" value="1"/>
</dbReference>
<dbReference type="AlphaFoldDB" id="A0A9Q1B4D5"/>
<protein>
    <submittedName>
        <fullName evidence="4">Uncharacterized protein</fullName>
    </submittedName>
</protein>
<reference evidence="4" key="1">
    <citation type="journal article" date="2023" name="DNA Res.">
        <title>Chromosome-level genome assembly of Phrynocephalus forsythii using third-generation DNA sequencing and Hi-C analysis.</title>
        <authorList>
            <person name="Qi Y."/>
            <person name="Zhao W."/>
            <person name="Zhao Y."/>
            <person name="Niu C."/>
            <person name="Cao S."/>
            <person name="Zhang Y."/>
        </authorList>
    </citation>
    <scope>NUCLEOTIDE SEQUENCE</scope>
    <source>
        <tissue evidence="4">Muscle</tissue>
    </source>
</reference>
<feature type="compositionally biased region" description="Low complexity" evidence="1">
    <location>
        <begin position="264"/>
        <end position="280"/>
    </location>
</feature>
<evidence type="ECO:0000313" key="5">
    <source>
        <dbReference type="Proteomes" id="UP001142489"/>
    </source>
</evidence>
<feature type="domain" description="TAF1C C-terminal" evidence="3">
    <location>
        <begin position="224"/>
        <end position="292"/>
    </location>
</feature>
<dbReference type="Proteomes" id="UP001142489">
    <property type="component" value="Unassembled WGS sequence"/>
</dbReference>
<accession>A0A9Q1B4D5</accession>
<evidence type="ECO:0000313" key="4">
    <source>
        <dbReference type="EMBL" id="KAJ7335101.1"/>
    </source>
</evidence>
<gene>
    <name evidence="4" type="ORF">JRQ81_013042</name>
</gene>
<dbReference type="EMBL" id="JAPFRF010000004">
    <property type="protein sequence ID" value="KAJ7335101.1"/>
    <property type="molecule type" value="Genomic_DNA"/>
</dbReference>
<feature type="compositionally biased region" description="Polar residues" evidence="1">
    <location>
        <begin position="214"/>
        <end position="229"/>
    </location>
</feature>
<dbReference type="InterPro" id="IPR049090">
    <property type="entry name" value="TAF1C_HB"/>
</dbReference>
<dbReference type="InterPro" id="IPR049089">
    <property type="entry name" value="TAF1C_C"/>
</dbReference>
<feature type="region of interest" description="Disordered" evidence="1">
    <location>
        <begin position="190"/>
        <end position="292"/>
    </location>
</feature>
<name>A0A9Q1B4D5_9SAUR</name>
<evidence type="ECO:0000256" key="1">
    <source>
        <dbReference type="SAM" id="MobiDB-lite"/>
    </source>
</evidence>
<evidence type="ECO:0000259" key="3">
    <source>
        <dbReference type="Pfam" id="PF20643"/>
    </source>
</evidence>
<comment type="caution">
    <text evidence="4">The sequence shown here is derived from an EMBL/GenBank/DDBJ whole genome shotgun (WGS) entry which is preliminary data.</text>
</comment>
<proteinExistence type="predicted"/>
<sequence length="292" mass="32185">MREAPPPPTEPPCAPAAAAASPHYRRWLRDFSFCWMELPPEAQGRAPPSATLGQDTLFSRQDLQEEAGGTPLYVGARRCLRRAMQEQLPLCPLDGQGPRVPLPPPAPPAQGDEVGERLERSWAGGGWGAWWQEKLGLGVARRRQALRERRRRLKRARGPQPLGQLHLLHQLPVGPQRTLLVVAQRQQRGGFCRGRGGPPPELGPPASLQELEPASSQDPLDGLSSQTLQARGIPRERRRTLRNYLAIWDEPPEPPEDLPASQVSSLGGSSQRYASSSQGSQPPPRKRARMGF</sequence>
<evidence type="ECO:0000259" key="2">
    <source>
        <dbReference type="Pfam" id="PF20642"/>
    </source>
</evidence>
<feature type="domain" description="TAF1C helical bundle" evidence="2">
    <location>
        <begin position="7"/>
        <end position="152"/>
    </location>
</feature>
<organism evidence="4 5">
    <name type="scientific">Phrynocephalus forsythii</name>
    <dbReference type="NCBI Taxonomy" id="171643"/>
    <lineage>
        <taxon>Eukaryota</taxon>
        <taxon>Metazoa</taxon>
        <taxon>Chordata</taxon>
        <taxon>Craniata</taxon>
        <taxon>Vertebrata</taxon>
        <taxon>Euteleostomi</taxon>
        <taxon>Lepidosauria</taxon>
        <taxon>Squamata</taxon>
        <taxon>Bifurcata</taxon>
        <taxon>Unidentata</taxon>
        <taxon>Episquamata</taxon>
        <taxon>Toxicofera</taxon>
        <taxon>Iguania</taxon>
        <taxon>Acrodonta</taxon>
        <taxon>Agamidae</taxon>
        <taxon>Agaminae</taxon>
        <taxon>Phrynocephalus</taxon>
    </lineage>
</organism>
<dbReference type="Pfam" id="PF20643">
    <property type="entry name" value="TAF1C_C"/>
    <property type="match status" value="1"/>
</dbReference>
<keyword evidence="5" id="KW-1185">Reference proteome</keyword>